<keyword evidence="2" id="KW-1185">Reference proteome</keyword>
<gene>
    <name evidence="1" type="ORF">F7Q99_29705</name>
</gene>
<comment type="caution">
    <text evidence="1">The sequence shown here is derived from an EMBL/GenBank/DDBJ whole genome shotgun (WGS) entry which is preliminary data.</text>
</comment>
<organism evidence="1 2">
    <name type="scientific">Streptomyces kaniharaensis</name>
    <dbReference type="NCBI Taxonomy" id="212423"/>
    <lineage>
        <taxon>Bacteria</taxon>
        <taxon>Bacillati</taxon>
        <taxon>Actinomycetota</taxon>
        <taxon>Actinomycetes</taxon>
        <taxon>Kitasatosporales</taxon>
        <taxon>Streptomycetaceae</taxon>
        <taxon>Streptomyces</taxon>
    </lineage>
</organism>
<evidence type="ECO:0000313" key="2">
    <source>
        <dbReference type="Proteomes" id="UP000450000"/>
    </source>
</evidence>
<dbReference type="AlphaFoldDB" id="A0A6N7L0B3"/>
<proteinExistence type="predicted"/>
<dbReference type="OrthoDB" id="3361298at2"/>
<protein>
    <submittedName>
        <fullName evidence="1">Uncharacterized protein</fullName>
    </submittedName>
</protein>
<reference evidence="1 2" key="1">
    <citation type="submission" date="2019-09" db="EMBL/GenBank/DDBJ databases">
        <title>Genome Sequences of Streptomyces kaniharaensis ATCC 21070.</title>
        <authorList>
            <person name="Zhu W."/>
            <person name="De Crecy-Lagard V."/>
            <person name="Richards N.G."/>
        </authorList>
    </citation>
    <scope>NUCLEOTIDE SEQUENCE [LARGE SCALE GENOMIC DNA]</scope>
    <source>
        <strain evidence="1 2">SF-557</strain>
    </source>
</reference>
<dbReference type="Proteomes" id="UP000450000">
    <property type="component" value="Unassembled WGS sequence"/>
</dbReference>
<accession>A0A6N7L0B3</accession>
<dbReference type="EMBL" id="WBOF01000002">
    <property type="protein sequence ID" value="MQS16279.1"/>
    <property type="molecule type" value="Genomic_DNA"/>
</dbReference>
<name>A0A6N7L0B3_9ACTN</name>
<evidence type="ECO:0000313" key="1">
    <source>
        <dbReference type="EMBL" id="MQS16279.1"/>
    </source>
</evidence>
<dbReference type="RefSeq" id="WP_153467002.1">
    <property type="nucleotide sequence ID" value="NZ_WBOF01000002.1"/>
</dbReference>
<sequence length="250" mass="25907">MPTTTATAAPTGQLVPATGPALLAVLLKTLPPTEKASHFAADSGEYPRAEADLTDDSGTGRITVSLSSDAGNPCDSGAGSVNASGRCFRDGHGQQVRIFYGQVEGTCTQYVMVTVTHPDGTAVHISMPDCLPKKGDTHPPGTIALTEDQAVAIAGDPAFSLRMDAGFVQAAADQFHALLLTDHPDGTAVHISMPDCLAKKGDTHPPGTIALTEDQAVAIAGDPAHSRHMDFSFVQAAADRSRDLPPTERS</sequence>